<accession>A0ABD5EWW8</accession>
<evidence type="ECO:0000313" key="2">
    <source>
        <dbReference type="Proteomes" id="UP001183535"/>
    </source>
</evidence>
<proteinExistence type="predicted"/>
<keyword evidence="2" id="KW-1185">Reference proteome</keyword>
<dbReference type="AlphaFoldDB" id="A0ABD5EWW8"/>
<name>A0ABD5EWW8_9ACTN</name>
<evidence type="ECO:0000313" key="1">
    <source>
        <dbReference type="EMBL" id="MDT0439241.1"/>
    </source>
</evidence>
<dbReference type="EMBL" id="JAVRES010000024">
    <property type="protein sequence ID" value="MDT0439241.1"/>
    <property type="molecule type" value="Genomic_DNA"/>
</dbReference>
<gene>
    <name evidence="1" type="ORF">RM877_31710</name>
</gene>
<dbReference type="Proteomes" id="UP001183535">
    <property type="component" value="Unassembled WGS sequence"/>
</dbReference>
<protein>
    <submittedName>
        <fullName evidence="1">Uncharacterized protein</fullName>
    </submittedName>
</protein>
<dbReference type="RefSeq" id="WP_141721688.1">
    <property type="nucleotide sequence ID" value="NZ_JAVRES010000024.1"/>
</dbReference>
<organism evidence="1 2">
    <name type="scientific">Streptomyces doudnae</name>
    <dbReference type="NCBI Taxonomy" id="3075536"/>
    <lineage>
        <taxon>Bacteria</taxon>
        <taxon>Bacillati</taxon>
        <taxon>Actinomycetota</taxon>
        <taxon>Actinomycetes</taxon>
        <taxon>Kitasatosporales</taxon>
        <taxon>Streptomycetaceae</taxon>
        <taxon>Streptomyces</taxon>
    </lineage>
</organism>
<reference evidence="2" key="1">
    <citation type="submission" date="2023-07" db="EMBL/GenBank/DDBJ databases">
        <title>30 novel species of actinomycetes from the DSMZ collection.</title>
        <authorList>
            <person name="Nouioui I."/>
        </authorList>
    </citation>
    <scope>NUCLEOTIDE SEQUENCE [LARGE SCALE GENOMIC DNA]</scope>
    <source>
        <strain evidence="2">DSM 41981</strain>
    </source>
</reference>
<sequence>MSGWADGIHLNVRPEKAIACLLVLVDVWAVGGEELVALEDGYRKSGQSCAGPLRDCARLRMRTGPGSVTGLLFLEGLG</sequence>
<comment type="caution">
    <text evidence="1">The sequence shown here is derived from an EMBL/GenBank/DDBJ whole genome shotgun (WGS) entry which is preliminary data.</text>
</comment>